<gene>
    <name evidence="2" type="ORF">E5K00_01955</name>
</gene>
<name>A0A4Z0Q342_9BACT</name>
<evidence type="ECO:0000313" key="3">
    <source>
        <dbReference type="Proteomes" id="UP000297549"/>
    </source>
</evidence>
<dbReference type="InterPro" id="IPR050266">
    <property type="entry name" value="AB_hydrolase_sf"/>
</dbReference>
<protein>
    <submittedName>
        <fullName evidence="2">Abhydrolase domain-containing 18</fullName>
    </submittedName>
</protein>
<dbReference type="Pfam" id="PF00561">
    <property type="entry name" value="Abhydrolase_1"/>
    <property type="match status" value="1"/>
</dbReference>
<dbReference type="PANTHER" id="PTHR43798:SF33">
    <property type="entry name" value="HYDROLASE, PUTATIVE (AFU_ORTHOLOGUE AFUA_2G14860)-RELATED"/>
    <property type="match status" value="1"/>
</dbReference>
<evidence type="ECO:0000313" key="2">
    <source>
        <dbReference type="EMBL" id="TGE24004.1"/>
    </source>
</evidence>
<dbReference type="Proteomes" id="UP000297549">
    <property type="component" value="Unassembled WGS sequence"/>
</dbReference>
<dbReference type="SUPFAM" id="SSF53474">
    <property type="entry name" value="alpha/beta-Hydrolases"/>
    <property type="match status" value="1"/>
</dbReference>
<dbReference type="OrthoDB" id="9791779at2"/>
<evidence type="ECO:0000259" key="1">
    <source>
        <dbReference type="Pfam" id="PF00561"/>
    </source>
</evidence>
<organism evidence="2 3">
    <name type="scientific">Hymenobacter aquaticus</name>
    <dbReference type="NCBI Taxonomy" id="1867101"/>
    <lineage>
        <taxon>Bacteria</taxon>
        <taxon>Pseudomonadati</taxon>
        <taxon>Bacteroidota</taxon>
        <taxon>Cytophagia</taxon>
        <taxon>Cytophagales</taxon>
        <taxon>Hymenobacteraceae</taxon>
        <taxon>Hymenobacter</taxon>
    </lineage>
</organism>
<dbReference type="GO" id="GO:0016020">
    <property type="term" value="C:membrane"/>
    <property type="evidence" value="ECO:0007669"/>
    <property type="project" value="TreeGrafter"/>
</dbReference>
<proteinExistence type="predicted"/>
<dbReference type="Gene3D" id="3.40.50.1820">
    <property type="entry name" value="alpha/beta hydrolase"/>
    <property type="match status" value="1"/>
</dbReference>
<dbReference type="InterPro" id="IPR000073">
    <property type="entry name" value="AB_hydrolase_1"/>
</dbReference>
<dbReference type="PANTHER" id="PTHR43798">
    <property type="entry name" value="MONOACYLGLYCEROL LIPASE"/>
    <property type="match status" value="1"/>
</dbReference>
<keyword evidence="3" id="KW-1185">Reference proteome</keyword>
<dbReference type="InterPro" id="IPR029058">
    <property type="entry name" value="AB_hydrolase_fold"/>
</dbReference>
<sequence length="232" mass="25294">MKEHLLLLHGALGSDKQLRGLARDSSQYFQVHTFSFSGHGGREIEPAQFSVPAFAREVIGYIQEHNLGAVHVFGFSMGGYVALLAAAEAPGLIKTVTTLGTKFDWSPETLGAETRMLDVAVMQEKVPQFAEQLAQTHAPTDWQAVVQATRQLLTSLSEQPPLTPARLTKISIPVQILVGELDKTAGVDASSLFASYLPQATFEILMNTPHPLERVNPDELALRIRRLIQGAA</sequence>
<accession>A0A4Z0Q342</accession>
<reference evidence="2 3" key="1">
    <citation type="submission" date="2019-04" db="EMBL/GenBank/DDBJ databases">
        <authorList>
            <person name="Feng G."/>
            <person name="Zhang J."/>
            <person name="Zhu H."/>
        </authorList>
    </citation>
    <scope>NUCLEOTIDE SEQUENCE [LARGE SCALE GENOMIC DNA]</scope>
    <source>
        <strain evidence="2 3">JCM 31653</strain>
    </source>
</reference>
<feature type="domain" description="AB hydrolase-1" evidence="1">
    <location>
        <begin position="4"/>
        <end position="153"/>
    </location>
</feature>
<keyword evidence="2" id="KW-0378">Hydrolase</keyword>
<dbReference type="EMBL" id="SRLC01000001">
    <property type="protein sequence ID" value="TGE24004.1"/>
    <property type="molecule type" value="Genomic_DNA"/>
</dbReference>
<dbReference type="RefSeq" id="WP_135461144.1">
    <property type="nucleotide sequence ID" value="NZ_SRLC01000001.1"/>
</dbReference>
<dbReference type="GO" id="GO:0016787">
    <property type="term" value="F:hydrolase activity"/>
    <property type="evidence" value="ECO:0007669"/>
    <property type="project" value="UniProtKB-KW"/>
</dbReference>
<comment type="caution">
    <text evidence="2">The sequence shown here is derived from an EMBL/GenBank/DDBJ whole genome shotgun (WGS) entry which is preliminary data.</text>
</comment>
<dbReference type="AlphaFoldDB" id="A0A4Z0Q342"/>